<dbReference type="EMBL" id="JACGCM010002456">
    <property type="protein sequence ID" value="KAF6139718.1"/>
    <property type="molecule type" value="Genomic_DNA"/>
</dbReference>
<evidence type="ECO:0000313" key="1">
    <source>
        <dbReference type="EMBL" id="KAF6139718.1"/>
    </source>
</evidence>
<reference evidence="1 2" key="1">
    <citation type="journal article" date="2020" name="IScience">
        <title>Genome Sequencing of the Endangered Kingdonia uniflora (Circaeasteraceae, Ranunculales) Reveals Potential Mechanisms of Evolutionary Specialization.</title>
        <authorList>
            <person name="Sun Y."/>
            <person name="Deng T."/>
            <person name="Zhang A."/>
            <person name="Moore M.J."/>
            <person name="Landis J.B."/>
            <person name="Lin N."/>
            <person name="Zhang H."/>
            <person name="Zhang X."/>
            <person name="Huang J."/>
            <person name="Zhang X."/>
            <person name="Sun H."/>
            <person name="Wang H."/>
        </authorList>
    </citation>
    <scope>NUCLEOTIDE SEQUENCE [LARGE SCALE GENOMIC DNA]</scope>
    <source>
        <strain evidence="1">TB1705</strain>
        <tissue evidence="1">Leaf</tissue>
    </source>
</reference>
<dbReference type="AlphaFoldDB" id="A0A7J7LAY2"/>
<comment type="caution">
    <text evidence="1">The sequence shown here is derived from an EMBL/GenBank/DDBJ whole genome shotgun (WGS) entry which is preliminary data.</text>
</comment>
<keyword evidence="2" id="KW-1185">Reference proteome</keyword>
<sequence length="210" mass="23771">MATTPLKCSYPSNLNITNFVSLKIKSTNYLLWETQVLSLIESQDLRGFITGKTTQPEVEIDDDNGKKNMNLDLLAWVRTDRLVKVWITATISEEALGTVVDITTSNNVWNALSNAYSQILQAHKFELLFKLQEKKKDSTPLYVYLTKFKSTCNQLNAIGKPVPGPNKVFWLLSGLGPWYESFFTAMLKPSVPSYVDLIPLLQSHDLHQKS</sequence>
<name>A0A7J7LAY2_9MAGN</name>
<evidence type="ECO:0000313" key="2">
    <source>
        <dbReference type="Proteomes" id="UP000541444"/>
    </source>
</evidence>
<proteinExistence type="predicted"/>
<evidence type="ECO:0008006" key="3">
    <source>
        <dbReference type="Google" id="ProtNLM"/>
    </source>
</evidence>
<protein>
    <recommendedName>
        <fullName evidence="3">UBN2_3 domain-containing protein</fullName>
    </recommendedName>
</protein>
<gene>
    <name evidence="1" type="ORF">GIB67_006666</name>
</gene>
<accession>A0A7J7LAY2</accession>
<dbReference type="PANTHER" id="PTHR47481:SF10">
    <property type="entry name" value="COPIA-LIKE POLYPROTEIN_RETROTRANSPOSON"/>
    <property type="match status" value="1"/>
</dbReference>
<dbReference type="Proteomes" id="UP000541444">
    <property type="component" value="Unassembled WGS sequence"/>
</dbReference>
<dbReference type="Pfam" id="PF14223">
    <property type="entry name" value="Retrotran_gag_2"/>
    <property type="match status" value="1"/>
</dbReference>
<organism evidence="1 2">
    <name type="scientific">Kingdonia uniflora</name>
    <dbReference type="NCBI Taxonomy" id="39325"/>
    <lineage>
        <taxon>Eukaryota</taxon>
        <taxon>Viridiplantae</taxon>
        <taxon>Streptophyta</taxon>
        <taxon>Embryophyta</taxon>
        <taxon>Tracheophyta</taxon>
        <taxon>Spermatophyta</taxon>
        <taxon>Magnoliopsida</taxon>
        <taxon>Ranunculales</taxon>
        <taxon>Circaeasteraceae</taxon>
        <taxon>Kingdonia</taxon>
    </lineage>
</organism>
<dbReference type="PANTHER" id="PTHR47481">
    <property type="match status" value="1"/>
</dbReference>
<dbReference type="OrthoDB" id="1845088at2759"/>